<gene>
    <name evidence="2" type="ORF">SAMN02745154_00641</name>
</gene>
<dbReference type="PROSITE" id="PS51257">
    <property type="entry name" value="PROKAR_LIPOPROTEIN"/>
    <property type="match status" value="1"/>
</dbReference>
<protein>
    <submittedName>
        <fullName evidence="2">DNA repair exonuclease SbcCD ATPase subunit</fullName>
    </submittedName>
</protein>
<keyword evidence="3" id="KW-1185">Reference proteome</keyword>
<proteinExistence type="predicted"/>
<dbReference type="RefSeq" id="WP_078747349.1">
    <property type="nucleotide sequence ID" value="NZ_CP137850.1"/>
</dbReference>
<keyword evidence="2" id="KW-0540">Nuclease</keyword>
<feature type="coiled-coil region" evidence="1">
    <location>
        <begin position="448"/>
        <end position="482"/>
    </location>
</feature>
<keyword evidence="2" id="KW-0378">Hydrolase</keyword>
<keyword evidence="2" id="KW-0269">Exonuclease</keyword>
<evidence type="ECO:0000313" key="2">
    <source>
        <dbReference type="EMBL" id="SJZ62744.1"/>
    </source>
</evidence>
<dbReference type="EMBL" id="FUXF01000031">
    <property type="protein sequence ID" value="SJZ62744.1"/>
    <property type="molecule type" value="Genomic_DNA"/>
</dbReference>
<organism evidence="2 3">
    <name type="scientific">Mycoplasmopsis verecunda</name>
    <dbReference type="NCBI Taxonomy" id="171291"/>
    <lineage>
        <taxon>Bacteria</taxon>
        <taxon>Bacillati</taxon>
        <taxon>Mycoplasmatota</taxon>
        <taxon>Mycoplasmoidales</taxon>
        <taxon>Metamycoplasmataceae</taxon>
        <taxon>Mycoplasmopsis</taxon>
    </lineage>
</organism>
<accession>A0A1T4M7R6</accession>
<dbReference type="GO" id="GO:0004527">
    <property type="term" value="F:exonuclease activity"/>
    <property type="evidence" value="ECO:0007669"/>
    <property type="project" value="UniProtKB-KW"/>
</dbReference>
<keyword evidence="1" id="KW-0175">Coiled coil</keyword>
<feature type="coiled-coil region" evidence="1">
    <location>
        <begin position="144"/>
        <end position="178"/>
    </location>
</feature>
<dbReference type="OrthoDB" id="395736at2"/>
<sequence length="1837" mass="212980">MKNKKINLIFGGIALLTTTSILTACQYTKNNDLINKLDIAKSNLKKEVEIIKSNNSSKSLLDLSKILSDKYLKNTNDFSTELLNKNIAEINNVLDNISYFKSIDNKLNQLNKMLNDQNSNDVLNYIRNMKNTVFNNYLSSQSDLKKILQNIDDKIKGIQETENNNKNLKLQIVEQIKKANSIIKSLEETSINLNKYNLHKDEILKIETDLKQNTISSSSVTKINNIISELSNISTNVRNTLIDNLLSETNIIVNLLKNENFSFLTDKTNIDKEANALINSSKLISNIPTNYELSKIDNLSAKISTLIEKINNEVSIIKTEKNNDLSILIQQANKISEESSKKKYLIKINEEIVDYVTNLQTEYNSIALIDQNIQNLNSKINYWQQLIRAKDRIFADYSEIKSIAQENINKLVMHNLDTNNISNLLSKLENNITTFSNDEILTLISQLKNEISKNNISIDNEIRNLKDKINEYKAVANTLSTEISTNQLNINLDKLNVLISKVSKIDNDTTIPVLKQLYEDLELLINDLESKIEIVKGDKESTFKRFRNILDQLDNFNKGLDQKFSNIKNNINEKIKEFNNINLQADIAKISSAATELINYKTNIVNPEFQSKKSAFEKITSEVAKANLLLDKLNKNQYSNKLQNELGNLTSHNDLLSSTQLNEKLNSFSNKITTIANDFEKMFQNSIANNKSVVNNINQLIISLNSVYRTNKLNFDRFDNQIKNTLTKLNSYDEKTIPQISEDLKSLEDIYKKISDFKLSLEETISYKNKVDNQILNLPDDNYQEIINIKNKYTNITNSFNTINDLTLVELSELNKIKILYSEFDTDFDNVLKAYNLAIANKTKEINNIVNELTSWISSNNELLSVNKQINDYINLLRSKISFNVNRYSNLNQWIIDANATKIEIQNELYNKKLQITKLNDYKPKLNQLKNEFIRWKLETNDIDAKINLLNQDISHKTSKEISDIIKILVVATEIYQNQINKAILDENIKNNSKVEPNDEPKFDWGSAPLVQKPDSEITKQDLLDMFDIFARDKVKKFNFGNRFITTRLFGDAWIEWLSTRNIYYPNFNVSSNYFTMNYKDQDGTVYDVTKFDNTEEYINNRTWYINEVQTQFNLNWMDEWTIPSQYRDEVSRFLHDGLAQLNDGMSEWDKAWALFKYVRTWFSYKGNNTTLDKKITIHFGVCKDIATSYSFLLNAANITAFAWPTGRTEVTDKQGHTDAHMVVWMKLPVDDNNLPSPGSNKYKWFDSDVNYTQNTISNKYLLSFDNTGYYADAITSPSASQFEKNESWDSTYTFNNLYGIPYNGIYMEGDVVYNSERLYLNKATIMGTEQRVKKIQIVPRFQFVNGLWYGIEYTQRHWSSNYSNLLPSEIKIIKQKFTDSTYQIDNLGLSESLLNSIKNAIDKVTPGNKRNVGNSVKFFTTHNFIIFPFYNQQKGYGIIVHDFNTNTNKEFYIDNSKNKELYNFNIKNNNLYVTWDDNKDIETQINNNEISKFFESNTIYTYQDLDNEINYYSILTNSVTVSEDDLPYTITKKNKDDFFNILEQVIQELHTKQTTNWYKEKIALVKKSYNELINHKMISKANKVIWLRKLPPYERITKGIYDNYGYTFKISLLNNFKQLFEGGTKSLKADLYFSDTLLDQNSNKWQKILDNVYLDALKINKSIVNNPHGYFFIKIKNESTNLEVNSNIMQLNVAENGLSPSINPLLINNNNTNATLNEDDWDYSKRLSLNWNFVFESDSNFEGTAKIHFLNFKTKENKVLHSVTLSNSINKWNVAYDIPTSDISGIYWVEYNLKDADANKTYTINSEPSFLFDKDSYSKINSKEFNILIEELFTSL</sequence>
<evidence type="ECO:0000256" key="1">
    <source>
        <dbReference type="SAM" id="Coils"/>
    </source>
</evidence>
<dbReference type="Proteomes" id="UP000190389">
    <property type="component" value="Unassembled WGS sequence"/>
</dbReference>
<name>A0A1T4M7R6_9BACT</name>
<feature type="coiled-coil region" evidence="1">
    <location>
        <begin position="511"/>
        <end position="538"/>
    </location>
</feature>
<evidence type="ECO:0000313" key="3">
    <source>
        <dbReference type="Proteomes" id="UP000190389"/>
    </source>
</evidence>
<reference evidence="3" key="1">
    <citation type="submission" date="2017-02" db="EMBL/GenBank/DDBJ databases">
        <authorList>
            <person name="Varghese N."/>
            <person name="Submissions S."/>
        </authorList>
    </citation>
    <scope>NUCLEOTIDE SEQUENCE [LARGE SCALE GENOMIC DNA]</scope>
    <source>
        <strain evidence="3">ATCC 27862</strain>
    </source>
</reference>